<dbReference type="InterPro" id="IPR050109">
    <property type="entry name" value="HTH-type_TetR-like_transc_reg"/>
</dbReference>
<dbReference type="InterPro" id="IPR001647">
    <property type="entry name" value="HTH_TetR"/>
</dbReference>
<dbReference type="InterPro" id="IPR036271">
    <property type="entry name" value="Tet_transcr_reg_TetR-rel_C_sf"/>
</dbReference>
<feature type="domain" description="HTH tetR-type" evidence="3">
    <location>
        <begin position="2"/>
        <end position="62"/>
    </location>
</feature>
<dbReference type="RefSeq" id="WP_379512000.1">
    <property type="nucleotide sequence ID" value="NZ_JBHSPA010000003.1"/>
</dbReference>
<proteinExistence type="predicted"/>
<organism evidence="4 5">
    <name type="scientific">Nonomuraea insulae</name>
    <dbReference type="NCBI Taxonomy" id="1616787"/>
    <lineage>
        <taxon>Bacteria</taxon>
        <taxon>Bacillati</taxon>
        <taxon>Actinomycetota</taxon>
        <taxon>Actinomycetes</taxon>
        <taxon>Streptosporangiales</taxon>
        <taxon>Streptosporangiaceae</taxon>
        <taxon>Nonomuraea</taxon>
    </lineage>
</organism>
<dbReference type="EMBL" id="JBHSPA010000003">
    <property type="protein sequence ID" value="MFC5822447.1"/>
    <property type="molecule type" value="Genomic_DNA"/>
</dbReference>
<evidence type="ECO:0000313" key="4">
    <source>
        <dbReference type="EMBL" id="MFC5822447.1"/>
    </source>
</evidence>
<dbReference type="InterPro" id="IPR041474">
    <property type="entry name" value="NicS_C"/>
</dbReference>
<dbReference type="PANTHER" id="PTHR30328">
    <property type="entry name" value="TRANSCRIPTIONAL REPRESSOR"/>
    <property type="match status" value="1"/>
</dbReference>
<dbReference type="Pfam" id="PF17938">
    <property type="entry name" value="TetR_C_29"/>
    <property type="match status" value="1"/>
</dbReference>
<dbReference type="Gene3D" id="1.10.357.10">
    <property type="entry name" value="Tetracycline Repressor, domain 2"/>
    <property type="match status" value="1"/>
</dbReference>
<feature type="DNA-binding region" description="H-T-H motif" evidence="2">
    <location>
        <begin position="25"/>
        <end position="44"/>
    </location>
</feature>
<dbReference type="Pfam" id="PF00440">
    <property type="entry name" value="TetR_N"/>
    <property type="match status" value="1"/>
</dbReference>
<keyword evidence="5" id="KW-1185">Reference proteome</keyword>
<dbReference type="SUPFAM" id="SSF46689">
    <property type="entry name" value="Homeodomain-like"/>
    <property type="match status" value="1"/>
</dbReference>
<comment type="caution">
    <text evidence="4">The sequence shown here is derived from an EMBL/GenBank/DDBJ whole genome shotgun (WGS) entry which is preliminary data.</text>
</comment>
<accession>A0ABW1CAT2</accession>
<dbReference type="PRINTS" id="PR00455">
    <property type="entry name" value="HTHTETR"/>
</dbReference>
<dbReference type="SUPFAM" id="SSF48498">
    <property type="entry name" value="Tetracyclin repressor-like, C-terminal domain"/>
    <property type="match status" value="1"/>
</dbReference>
<evidence type="ECO:0000256" key="2">
    <source>
        <dbReference type="PROSITE-ProRule" id="PRU00335"/>
    </source>
</evidence>
<dbReference type="Proteomes" id="UP001596058">
    <property type="component" value="Unassembled WGS sequence"/>
</dbReference>
<protein>
    <submittedName>
        <fullName evidence="4">TetR/AcrR family transcriptional regulator</fullName>
    </submittedName>
</protein>
<gene>
    <name evidence="4" type="ORF">ACFPZ3_01130</name>
</gene>
<dbReference type="PANTHER" id="PTHR30328:SF54">
    <property type="entry name" value="HTH-TYPE TRANSCRIPTIONAL REPRESSOR SCO4008"/>
    <property type="match status" value="1"/>
</dbReference>
<evidence type="ECO:0000313" key="5">
    <source>
        <dbReference type="Proteomes" id="UP001596058"/>
    </source>
</evidence>
<sequence length="210" mass="22383">MRDSRSALLAAAAEEFARSGPKGARIQAIVQRAGVNERMIYHHFGSKDGLYAAVLDAQTHGLVEAWREIVDEAATMDPYQGMRKVLAGFAETFAARPLLVALTLHEALGGWRALPLPSGETAPFPQIRRLYERGQRQGVFRADCPFEIAHGVAMSALVGGSVLASRGTELIKAAGLDAREGALREQIVGQLLDGMTGPPPSGSAEPQEPG</sequence>
<name>A0ABW1CAT2_9ACTN</name>
<dbReference type="InterPro" id="IPR009057">
    <property type="entry name" value="Homeodomain-like_sf"/>
</dbReference>
<evidence type="ECO:0000256" key="1">
    <source>
        <dbReference type="ARBA" id="ARBA00023125"/>
    </source>
</evidence>
<evidence type="ECO:0000259" key="3">
    <source>
        <dbReference type="PROSITE" id="PS50977"/>
    </source>
</evidence>
<dbReference type="PROSITE" id="PS50977">
    <property type="entry name" value="HTH_TETR_2"/>
    <property type="match status" value="1"/>
</dbReference>
<keyword evidence="1 2" id="KW-0238">DNA-binding</keyword>
<reference evidence="5" key="1">
    <citation type="journal article" date="2019" name="Int. J. Syst. Evol. Microbiol.">
        <title>The Global Catalogue of Microorganisms (GCM) 10K type strain sequencing project: providing services to taxonomists for standard genome sequencing and annotation.</title>
        <authorList>
            <consortium name="The Broad Institute Genomics Platform"/>
            <consortium name="The Broad Institute Genome Sequencing Center for Infectious Disease"/>
            <person name="Wu L."/>
            <person name="Ma J."/>
        </authorList>
    </citation>
    <scope>NUCLEOTIDE SEQUENCE [LARGE SCALE GENOMIC DNA]</scope>
    <source>
        <strain evidence="5">CCUG 53903</strain>
    </source>
</reference>